<proteinExistence type="inferred from homology"/>
<dbReference type="RefSeq" id="WP_254746212.1">
    <property type="nucleotide sequence ID" value="NZ_JANCLU010000030.1"/>
</dbReference>
<accession>A0ABT1LHD6</accession>
<keyword evidence="6 7" id="KW-0472">Membrane</keyword>
<evidence type="ECO:0000313" key="10">
    <source>
        <dbReference type="Proteomes" id="UP001205890"/>
    </source>
</evidence>
<feature type="transmembrane region" description="Helical" evidence="7">
    <location>
        <begin position="70"/>
        <end position="88"/>
    </location>
</feature>
<dbReference type="InterPro" id="IPR023090">
    <property type="entry name" value="UPF0702_alpha/beta_dom_sf"/>
</dbReference>
<organism evidence="9 10">
    <name type="scientific">Alsobacter ponti</name>
    <dbReference type="NCBI Taxonomy" id="2962936"/>
    <lineage>
        <taxon>Bacteria</taxon>
        <taxon>Pseudomonadati</taxon>
        <taxon>Pseudomonadota</taxon>
        <taxon>Alphaproteobacteria</taxon>
        <taxon>Hyphomicrobiales</taxon>
        <taxon>Alsobacteraceae</taxon>
        <taxon>Alsobacter</taxon>
    </lineage>
</organism>
<evidence type="ECO:0000256" key="7">
    <source>
        <dbReference type="SAM" id="Phobius"/>
    </source>
</evidence>
<evidence type="ECO:0000256" key="2">
    <source>
        <dbReference type="ARBA" id="ARBA00006448"/>
    </source>
</evidence>
<keyword evidence="4 7" id="KW-0812">Transmembrane</keyword>
<comment type="caution">
    <text evidence="9">The sequence shown here is derived from an EMBL/GenBank/DDBJ whole genome shotgun (WGS) entry which is preliminary data.</text>
</comment>
<sequence length="161" mass="17355">MDWLTTIFGRTNDISALQECARAVVVFAYGLALVRLLGRRVFGRWAALDIIVSIVAGSNLSRALTGGAPLFGTLAATTVLMLLHWLFAHAAARSALVSRVVEGRPATLAEDGRLDTDRLRRFGVSEADLNEALRQAGVTEIGQTRLVTLEPSGKIGVIRTR</sequence>
<keyword evidence="5 7" id="KW-1133">Transmembrane helix</keyword>
<dbReference type="InterPro" id="IPR007353">
    <property type="entry name" value="DUF421"/>
</dbReference>
<dbReference type="Gene3D" id="3.30.240.20">
    <property type="entry name" value="bsu07140 like domains"/>
    <property type="match status" value="1"/>
</dbReference>
<dbReference type="EMBL" id="JANCLU010000030">
    <property type="protein sequence ID" value="MCP8940915.1"/>
    <property type="molecule type" value="Genomic_DNA"/>
</dbReference>
<name>A0ABT1LHD6_9HYPH</name>
<keyword evidence="10" id="KW-1185">Reference proteome</keyword>
<evidence type="ECO:0000256" key="3">
    <source>
        <dbReference type="ARBA" id="ARBA00022475"/>
    </source>
</evidence>
<evidence type="ECO:0000256" key="6">
    <source>
        <dbReference type="ARBA" id="ARBA00023136"/>
    </source>
</evidence>
<comment type="similarity">
    <text evidence="2">Belongs to the UPF0702 family.</text>
</comment>
<gene>
    <name evidence="9" type="ORF">NK718_20505</name>
</gene>
<evidence type="ECO:0000256" key="1">
    <source>
        <dbReference type="ARBA" id="ARBA00004651"/>
    </source>
</evidence>
<feature type="transmembrane region" description="Helical" evidence="7">
    <location>
        <begin position="20"/>
        <end position="38"/>
    </location>
</feature>
<feature type="domain" description="YetF C-terminal" evidence="8">
    <location>
        <begin position="94"/>
        <end position="159"/>
    </location>
</feature>
<comment type="subcellular location">
    <subcellularLocation>
        <location evidence="1">Cell membrane</location>
        <topology evidence="1">Multi-pass membrane protein</topology>
    </subcellularLocation>
</comment>
<dbReference type="Proteomes" id="UP001205890">
    <property type="component" value="Unassembled WGS sequence"/>
</dbReference>
<evidence type="ECO:0000256" key="4">
    <source>
        <dbReference type="ARBA" id="ARBA00022692"/>
    </source>
</evidence>
<evidence type="ECO:0000313" key="9">
    <source>
        <dbReference type="EMBL" id="MCP8940915.1"/>
    </source>
</evidence>
<evidence type="ECO:0000256" key="5">
    <source>
        <dbReference type="ARBA" id="ARBA00022989"/>
    </source>
</evidence>
<protein>
    <submittedName>
        <fullName evidence="9">DUF421 domain-containing protein</fullName>
    </submittedName>
</protein>
<dbReference type="PANTHER" id="PTHR34582">
    <property type="entry name" value="UPF0702 TRANSMEMBRANE PROTEIN YCAP"/>
    <property type="match status" value="1"/>
</dbReference>
<dbReference type="Pfam" id="PF04239">
    <property type="entry name" value="DUF421"/>
    <property type="match status" value="1"/>
</dbReference>
<keyword evidence="3" id="KW-1003">Cell membrane</keyword>
<dbReference type="PANTHER" id="PTHR34582:SF6">
    <property type="entry name" value="UPF0702 TRANSMEMBRANE PROTEIN YCAP"/>
    <property type="match status" value="1"/>
</dbReference>
<evidence type="ECO:0000259" key="8">
    <source>
        <dbReference type="Pfam" id="PF04239"/>
    </source>
</evidence>
<reference evidence="9 10" key="1">
    <citation type="submission" date="2022-07" db="EMBL/GenBank/DDBJ databases">
        <authorList>
            <person name="Li W.-J."/>
            <person name="Deng Q.-Q."/>
        </authorList>
    </citation>
    <scope>NUCLEOTIDE SEQUENCE [LARGE SCALE GENOMIC DNA]</scope>
    <source>
        <strain evidence="9 10">SYSU M60028</strain>
    </source>
</reference>